<evidence type="ECO:0000256" key="1">
    <source>
        <dbReference type="SAM" id="Phobius"/>
    </source>
</evidence>
<protein>
    <recommendedName>
        <fullName evidence="4">Lipoprotein</fullName>
    </recommendedName>
</protein>
<dbReference type="EMBL" id="RIAR02000001">
    <property type="protein sequence ID" value="NSL85546.1"/>
    <property type="molecule type" value="Genomic_DNA"/>
</dbReference>
<organism evidence="2 3">
    <name type="scientific">Chitinophaga solisilvae</name>
    <dbReference type="NCBI Taxonomy" id="1233460"/>
    <lineage>
        <taxon>Bacteria</taxon>
        <taxon>Pseudomonadati</taxon>
        <taxon>Bacteroidota</taxon>
        <taxon>Chitinophagia</taxon>
        <taxon>Chitinophagales</taxon>
        <taxon>Chitinophagaceae</taxon>
        <taxon>Chitinophaga</taxon>
    </lineage>
</organism>
<keyword evidence="3" id="KW-1185">Reference proteome</keyword>
<proteinExistence type="predicted"/>
<evidence type="ECO:0008006" key="4">
    <source>
        <dbReference type="Google" id="ProtNLM"/>
    </source>
</evidence>
<dbReference type="OrthoDB" id="9904677at2"/>
<sequence length="160" mass="18507">MVKIMRWIYLLLPLTSLMGCSLIFNTIDINVPKGGHGWYYIIPVKDTAGFNFEVSSANVYKVNKDGVAYIPAKLINKVEDLRVKVYEDGKDITPDVRYLGQVEMSNTNNAKRYNYIHFFIPGDSEKDIAADEAYWRESNYKDQGDLKFDSLFKKEKIIFK</sequence>
<evidence type="ECO:0000313" key="2">
    <source>
        <dbReference type="EMBL" id="NSL85546.1"/>
    </source>
</evidence>
<keyword evidence="1" id="KW-1133">Transmembrane helix</keyword>
<keyword evidence="1" id="KW-0472">Membrane</keyword>
<gene>
    <name evidence="2" type="ORF">ECE50_001805</name>
</gene>
<comment type="caution">
    <text evidence="2">The sequence shown here is derived from an EMBL/GenBank/DDBJ whole genome shotgun (WGS) entry which is preliminary data.</text>
</comment>
<dbReference type="Proteomes" id="UP000281028">
    <property type="component" value="Unassembled WGS sequence"/>
</dbReference>
<dbReference type="AlphaFoldDB" id="A0A9Q5CWC2"/>
<name>A0A9Q5CWC2_9BACT</name>
<reference evidence="2" key="1">
    <citation type="submission" date="2020-05" db="EMBL/GenBank/DDBJ databases">
        <title>Chitinophaga laudate sp. nov., isolated from a tropical peat swamp.</title>
        <authorList>
            <person name="Goh C.B.S."/>
            <person name="Lee M.S."/>
            <person name="Parimannan S."/>
            <person name="Pasbakhsh P."/>
            <person name="Yule C.M."/>
            <person name="Rajandas H."/>
            <person name="Loke S."/>
            <person name="Croft L."/>
            <person name="Tan J.B.L."/>
        </authorList>
    </citation>
    <scope>NUCLEOTIDE SEQUENCE</scope>
    <source>
        <strain evidence="2">Mgbs1</strain>
    </source>
</reference>
<dbReference type="PROSITE" id="PS51257">
    <property type="entry name" value="PROKAR_LIPOPROTEIN"/>
    <property type="match status" value="1"/>
</dbReference>
<accession>A0A9Q5CWC2</accession>
<keyword evidence="1" id="KW-0812">Transmembrane</keyword>
<evidence type="ECO:0000313" key="3">
    <source>
        <dbReference type="Proteomes" id="UP000281028"/>
    </source>
</evidence>
<feature type="transmembrane region" description="Helical" evidence="1">
    <location>
        <begin position="7"/>
        <end position="24"/>
    </location>
</feature>